<dbReference type="Proteomes" id="UP000182114">
    <property type="component" value="Unassembled WGS sequence"/>
</dbReference>
<proteinExistence type="predicted"/>
<keyword evidence="2" id="KW-1185">Reference proteome</keyword>
<name>A0A1G7F689_9FLAO</name>
<dbReference type="PROSITE" id="PS51257">
    <property type="entry name" value="PROKAR_LIPOPROTEIN"/>
    <property type="match status" value="1"/>
</dbReference>
<evidence type="ECO:0000313" key="2">
    <source>
        <dbReference type="Proteomes" id="UP000182114"/>
    </source>
</evidence>
<dbReference type="AlphaFoldDB" id="A0A1G7F689"/>
<evidence type="ECO:0008006" key="3">
    <source>
        <dbReference type="Google" id="ProtNLM"/>
    </source>
</evidence>
<reference evidence="2" key="1">
    <citation type="submission" date="2016-10" db="EMBL/GenBank/DDBJ databases">
        <authorList>
            <person name="Varghese N."/>
            <person name="Submissions S."/>
        </authorList>
    </citation>
    <scope>NUCLEOTIDE SEQUENCE [LARGE SCALE GENOMIC DNA]</scope>
    <source>
        <strain evidence="2">DSM 24729</strain>
    </source>
</reference>
<accession>A0A1G7F689</accession>
<gene>
    <name evidence="1" type="ORF">SAMN04487992_10335</name>
</gene>
<evidence type="ECO:0000313" key="1">
    <source>
        <dbReference type="EMBL" id="SDE71105.1"/>
    </source>
</evidence>
<sequence>MKKIIYLLTIVAVGLVSSCNPVDDIYDDLEALEKNPLIQVGDVVLELSDDDYNAIGKTYGNFNSTDEAKDLISDLLKTKYPNLDVSSSALVTYNVYAPKSSHKKLYRYTVTTEDYDANDDTAEFDNFDDIAQVYAFIDTKYPTPADRDLVSLTYKYYSGTLNTLNNGFFFIDGAWEMIQGFTDAEYTLMGEGFPNFSSSDEAAVKIPIYLKDKFKYEPKEAGDIVSIMYKLYTTDVDDVDGDGRVDDNTTVSLIGYFIYDGAEFSKYNNEIMETLQFGFDGTNWIPDNTIKYTLGRDDYTLIGDALLATYAGPAGSAARYGNFDRRAGNAAEWTYAMLVEGMGILLNSIAPNADEGQKYIMTFDIYNGSAGTESISVIKTGGVWVAN</sequence>
<organism evidence="1 2">
    <name type="scientific">Cellulophaga baltica</name>
    <dbReference type="NCBI Taxonomy" id="76594"/>
    <lineage>
        <taxon>Bacteria</taxon>
        <taxon>Pseudomonadati</taxon>
        <taxon>Bacteroidota</taxon>
        <taxon>Flavobacteriia</taxon>
        <taxon>Flavobacteriales</taxon>
        <taxon>Flavobacteriaceae</taxon>
        <taxon>Cellulophaga</taxon>
    </lineage>
</organism>
<dbReference type="EMBL" id="FNBD01000003">
    <property type="protein sequence ID" value="SDE71105.1"/>
    <property type="molecule type" value="Genomic_DNA"/>
</dbReference>
<dbReference type="RefSeq" id="WP_074537726.1">
    <property type="nucleotide sequence ID" value="NZ_FNBD01000003.1"/>
</dbReference>
<protein>
    <recommendedName>
        <fullName evidence="3">DUF5017 domain-containing protein</fullName>
    </recommendedName>
</protein>